<dbReference type="PROSITE" id="PS50110">
    <property type="entry name" value="RESPONSE_REGULATORY"/>
    <property type="match status" value="1"/>
</dbReference>
<dbReference type="SUPFAM" id="SSF52172">
    <property type="entry name" value="CheY-like"/>
    <property type="match status" value="1"/>
</dbReference>
<feature type="region of interest" description="Disordered" evidence="2">
    <location>
        <begin position="1"/>
        <end position="35"/>
    </location>
</feature>
<organism evidence="4 5">
    <name type="scientific">Candidatus Nitrobium versatile</name>
    <dbReference type="NCBI Taxonomy" id="2884831"/>
    <lineage>
        <taxon>Bacteria</taxon>
        <taxon>Pseudomonadati</taxon>
        <taxon>Nitrospirota</taxon>
        <taxon>Nitrospiria</taxon>
        <taxon>Nitrospirales</taxon>
        <taxon>Nitrospiraceae</taxon>
        <taxon>Candidatus Nitrobium</taxon>
    </lineage>
</organism>
<dbReference type="AlphaFoldDB" id="A0A953JDA6"/>
<dbReference type="InterPro" id="IPR011006">
    <property type="entry name" value="CheY-like_superfamily"/>
</dbReference>
<dbReference type="Pfam" id="PF00072">
    <property type="entry name" value="Response_reg"/>
    <property type="match status" value="1"/>
</dbReference>
<sequence>MWPCRPGRSLSTNPIRSPQKGAPFPDIRPPVYYEESGGGDRAGAFGQLRNCHGIRGNHHLDIPVIILTAFGTVEAASGTMQKGAFDFITKPFRKEQILFTIDRALKYSKLQQENRKLREELERRNNP</sequence>
<evidence type="ECO:0000256" key="2">
    <source>
        <dbReference type="SAM" id="MobiDB-lite"/>
    </source>
</evidence>
<protein>
    <submittedName>
        <fullName evidence="4">Response regulator</fullName>
    </submittedName>
</protein>
<gene>
    <name evidence="4" type="ORF">K8I29_10370</name>
</gene>
<dbReference type="EMBL" id="JAIOIV010000082">
    <property type="protein sequence ID" value="MBZ0156594.1"/>
    <property type="molecule type" value="Genomic_DNA"/>
</dbReference>
<proteinExistence type="predicted"/>
<reference evidence="4" key="2">
    <citation type="submission" date="2021-08" db="EMBL/GenBank/DDBJ databases">
        <authorList>
            <person name="Dalcin Martins P."/>
        </authorList>
    </citation>
    <scope>NUCLEOTIDE SEQUENCE</scope>
    <source>
        <strain evidence="4">MAG_39</strain>
    </source>
</reference>
<evidence type="ECO:0000259" key="3">
    <source>
        <dbReference type="PROSITE" id="PS50110"/>
    </source>
</evidence>
<comment type="caution">
    <text evidence="1">Lacks conserved residue(s) required for the propagation of feature annotation.</text>
</comment>
<dbReference type="Proteomes" id="UP000705867">
    <property type="component" value="Unassembled WGS sequence"/>
</dbReference>
<dbReference type="GO" id="GO:0000160">
    <property type="term" value="P:phosphorelay signal transduction system"/>
    <property type="evidence" value="ECO:0007669"/>
    <property type="project" value="InterPro"/>
</dbReference>
<dbReference type="Gene3D" id="3.40.50.2300">
    <property type="match status" value="1"/>
</dbReference>
<evidence type="ECO:0000313" key="5">
    <source>
        <dbReference type="Proteomes" id="UP000705867"/>
    </source>
</evidence>
<comment type="caution">
    <text evidence="4">The sequence shown here is derived from an EMBL/GenBank/DDBJ whole genome shotgun (WGS) entry which is preliminary data.</text>
</comment>
<reference evidence="4" key="1">
    <citation type="journal article" date="2021" name="bioRxiv">
        <title>Unraveling nitrogen, sulfur and carbon metabolic pathways and microbial community transcriptional responses to substrate deprivation and toxicity stresses in a bioreactor mimicking anoxic brackish coastal sediment conditions.</title>
        <authorList>
            <person name="Martins P.D."/>
            <person name="Echeveste M.J."/>
            <person name="Arshad A."/>
            <person name="Kurth J."/>
            <person name="Ouboter H."/>
            <person name="Jetten M.S.M."/>
            <person name="Welte C.U."/>
        </authorList>
    </citation>
    <scope>NUCLEOTIDE SEQUENCE</scope>
    <source>
        <strain evidence="4">MAG_39</strain>
    </source>
</reference>
<accession>A0A953JDA6</accession>
<feature type="domain" description="Response regulatory" evidence="3">
    <location>
        <begin position="1"/>
        <end position="105"/>
    </location>
</feature>
<dbReference type="InterPro" id="IPR001789">
    <property type="entry name" value="Sig_transdc_resp-reg_receiver"/>
</dbReference>
<evidence type="ECO:0000256" key="1">
    <source>
        <dbReference type="PROSITE-ProRule" id="PRU00169"/>
    </source>
</evidence>
<evidence type="ECO:0000313" key="4">
    <source>
        <dbReference type="EMBL" id="MBZ0156594.1"/>
    </source>
</evidence>
<name>A0A953JDA6_9BACT</name>